<dbReference type="AlphaFoldDB" id="A0A1Z4LXX9"/>
<dbReference type="EMBL" id="AP018227">
    <property type="protein sequence ID" value="BAY86083.1"/>
    <property type="molecule type" value="Genomic_DNA"/>
</dbReference>
<keyword evidence="1" id="KW-0812">Transmembrane</keyword>
<evidence type="ECO:0000313" key="3">
    <source>
        <dbReference type="Proteomes" id="UP000218418"/>
    </source>
</evidence>
<reference evidence="2 3" key="1">
    <citation type="submission" date="2017-06" db="EMBL/GenBank/DDBJ databases">
        <title>Genome sequencing of cyanobaciteial culture collection at National Institute for Environmental Studies (NIES).</title>
        <authorList>
            <person name="Hirose Y."/>
            <person name="Shimura Y."/>
            <person name="Fujisawa T."/>
            <person name="Nakamura Y."/>
            <person name="Kawachi M."/>
        </authorList>
    </citation>
    <scope>NUCLEOTIDE SEQUENCE [LARGE SCALE GENOMIC DNA]</scope>
    <source>
        <strain evidence="2 3">NIES-267</strain>
    </source>
</reference>
<sequence>MFNKKNIIASLAGIGFLIAIAPPKAMAQMPVEMSISKEKNLEFRRIEQPLGLKAAVTLGGIGLIGLELWWFLFSKSKVVQTDRNE</sequence>
<keyword evidence="1" id="KW-1133">Transmembrane helix</keyword>
<dbReference type="Proteomes" id="UP000218418">
    <property type="component" value="Chromosome"/>
</dbReference>
<evidence type="ECO:0000313" key="2">
    <source>
        <dbReference type="EMBL" id="BAY86083.1"/>
    </source>
</evidence>
<gene>
    <name evidence="2" type="ORF">NIES267_55890</name>
</gene>
<protein>
    <submittedName>
        <fullName evidence="2">Uncharacterized protein</fullName>
    </submittedName>
</protein>
<accession>A0A1Z4LXX9</accession>
<evidence type="ECO:0000256" key="1">
    <source>
        <dbReference type="SAM" id="Phobius"/>
    </source>
</evidence>
<organism evidence="2 3">
    <name type="scientific">Calothrix parasitica NIES-267</name>
    <dbReference type="NCBI Taxonomy" id="1973488"/>
    <lineage>
        <taxon>Bacteria</taxon>
        <taxon>Bacillati</taxon>
        <taxon>Cyanobacteriota</taxon>
        <taxon>Cyanophyceae</taxon>
        <taxon>Nostocales</taxon>
        <taxon>Calotrichaceae</taxon>
        <taxon>Calothrix</taxon>
    </lineage>
</organism>
<dbReference type="OrthoDB" id="9800141at2"/>
<name>A0A1Z4LXX9_9CYAN</name>
<keyword evidence="1" id="KW-0472">Membrane</keyword>
<proteinExistence type="predicted"/>
<keyword evidence="3" id="KW-1185">Reference proteome</keyword>
<feature type="transmembrane region" description="Helical" evidence="1">
    <location>
        <begin position="51"/>
        <end position="73"/>
    </location>
</feature>